<dbReference type="Gene3D" id="1.20.1250.20">
    <property type="entry name" value="MFS general substrate transporter like domains"/>
    <property type="match status" value="1"/>
</dbReference>
<reference evidence="7" key="1">
    <citation type="submission" date="2019-08" db="EMBL/GenBank/DDBJ databases">
        <title>The improved chromosome-level genome for the pearl oyster Pinctada fucata martensii using PacBio sequencing and Hi-C.</title>
        <authorList>
            <person name="Zheng Z."/>
        </authorList>
    </citation>
    <scope>NUCLEOTIDE SEQUENCE</scope>
    <source>
        <strain evidence="7">ZZ-2019</strain>
        <tissue evidence="7">Adductor muscle</tissue>
    </source>
</reference>
<keyword evidence="3 5" id="KW-1133">Transmembrane helix</keyword>
<name>A0AA88YEL9_PINIB</name>
<keyword evidence="8" id="KW-1185">Reference proteome</keyword>
<dbReference type="GO" id="GO:0022857">
    <property type="term" value="F:transmembrane transporter activity"/>
    <property type="evidence" value="ECO:0007669"/>
    <property type="project" value="InterPro"/>
</dbReference>
<feature type="domain" description="Major facilitator superfamily (MFS) profile" evidence="6">
    <location>
        <begin position="65"/>
        <end position="526"/>
    </location>
</feature>
<keyword evidence="4 5" id="KW-0472">Membrane</keyword>
<comment type="subcellular location">
    <subcellularLocation>
        <location evidence="1">Membrane</location>
        <topology evidence="1">Multi-pass membrane protein</topology>
    </subcellularLocation>
</comment>
<feature type="transmembrane region" description="Helical" evidence="5">
    <location>
        <begin position="360"/>
        <end position="382"/>
    </location>
</feature>
<dbReference type="GO" id="GO:0016020">
    <property type="term" value="C:membrane"/>
    <property type="evidence" value="ECO:0007669"/>
    <property type="project" value="UniProtKB-SubCell"/>
</dbReference>
<dbReference type="EMBL" id="VSWD01000007">
    <property type="protein sequence ID" value="KAK3097972.1"/>
    <property type="molecule type" value="Genomic_DNA"/>
</dbReference>
<organism evidence="7 8">
    <name type="scientific">Pinctada imbricata</name>
    <name type="common">Atlantic pearl-oyster</name>
    <name type="synonym">Pinctada martensii</name>
    <dbReference type="NCBI Taxonomy" id="66713"/>
    <lineage>
        <taxon>Eukaryota</taxon>
        <taxon>Metazoa</taxon>
        <taxon>Spiralia</taxon>
        <taxon>Lophotrochozoa</taxon>
        <taxon>Mollusca</taxon>
        <taxon>Bivalvia</taxon>
        <taxon>Autobranchia</taxon>
        <taxon>Pteriomorphia</taxon>
        <taxon>Pterioida</taxon>
        <taxon>Pterioidea</taxon>
        <taxon>Pteriidae</taxon>
        <taxon>Pinctada</taxon>
    </lineage>
</organism>
<evidence type="ECO:0000313" key="8">
    <source>
        <dbReference type="Proteomes" id="UP001186944"/>
    </source>
</evidence>
<proteinExistence type="predicted"/>
<dbReference type="InterPro" id="IPR005828">
    <property type="entry name" value="MFS_sugar_transport-like"/>
</dbReference>
<evidence type="ECO:0000256" key="2">
    <source>
        <dbReference type="ARBA" id="ARBA00022692"/>
    </source>
</evidence>
<evidence type="ECO:0000259" key="6">
    <source>
        <dbReference type="PROSITE" id="PS50850"/>
    </source>
</evidence>
<dbReference type="Proteomes" id="UP001186944">
    <property type="component" value="Unassembled WGS sequence"/>
</dbReference>
<evidence type="ECO:0000256" key="4">
    <source>
        <dbReference type="ARBA" id="ARBA00023136"/>
    </source>
</evidence>
<evidence type="ECO:0000256" key="5">
    <source>
        <dbReference type="SAM" id="Phobius"/>
    </source>
</evidence>
<gene>
    <name evidence="7" type="ORF">FSP39_014956</name>
</gene>
<dbReference type="PANTHER" id="PTHR24064">
    <property type="entry name" value="SOLUTE CARRIER FAMILY 22 MEMBER"/>
    <property type="match status" value="1"/>
</dbReference>
<dbReference type="AlphaFoldDB" id="A0AA88YEL9"/>
<dbReference type="InterPro" id="IPR020846">
    <property type="entry name" value="MFS_dom"/>
</dbReference>
<sequence>MDSNTDVDDVLKSLGTWGKYQTFQLALSTIGIWPSAFQLLSIVFTGYRPDFECDTDQIDSTNITNIVTSNISFEVRQCDVTLFRNSTNSTTVSKHACKGYLYSIPKDRSFVTEWDLVCDRSALAEFSQTLAMIGQAIGATVCTSLADRFGRKTITVSSHLCILTLGIAIAFSPNYTVFAILRFFIGIFQQGIGMAGAILNLEIIPMENRYIVEILGQLTWTTGVALVTAFGYFLRDYSWRYTHIAISLFSCYSIIQYWIQEESIRWLIINNKLKEAERIVRKAARWNNVKYDDVIKRLEILKEKKKSLATKETLTEKEEITRMININADDTMPQKACLDMESQTSDVEYLNVTHIFREKIILFNSLILWFAWVTDSLTYYGLTLTSTSLAGDRFVNYLITALVEYPAVFIEFFILNRYLFDCLHGFFSVTDGNSSLITSSRVFTFLGKMTITGAFSTIFLYTPELYPTNLRNVGLGLSSAISRLGGMVAPFAGILAMYISWGPGAAFGIMCVIVSLLCLYLPETRGFELPQTIEELKQWYRQHSGKKRKDVAVNYRDKESVAK</sequence>
<feature type="transmembrane region" description="Helical" evidence="5">
    <location>
        <begin position="394"/>
        <end position="415"/>
    </location>
</feature>
<comment type="caution">
    <text evidence="7">The sequence shown here is derived from an EMBL/GenBank/DDBJ whole genome shotgun (WGS) entry which is preliminary data.</text>
</comment>
<feature type="transmembrane region" description="Helical" evidence="5">
    <location>
        <begin position="177"/>
        <end position="199"/>
    </location>
</feature>
<accession>A0AA88YEL9</accession>
<evidence type="ECO:0000313" key="7">
    <source>
        <dbReference type="EMBL" id="KAK3097972.1"/>
    </source>
</evidence>
<protein>
    <recommendedName>
        <fullName evidence="6">Major facilitator superfamily (MFS) profile domain-containing protein</fullName>
    </recommendedName>
</protein>
<dbReference type="SUPFAM" id="SSF103473">
    <property type="entry name" value="MFS general substrate transporter"/>
    <property type="match status" value="1"/>
</dbReference>
<dbReference type="PROSITE" id="PS50850">
    <property type="entry name" value="MFS"/>
    <property type="match status" value="1"/>
</dbReference>
<dbReference type="InterPro" id="IPR036259">
    <property type="entry name" value="MFS_trans_sf"/>
</dbReference>
<dbReference type="Pfam" id="PF00083">
    <property type="entry name" value="Sugar_tr"/>
    <property type="match status" value="1"/>
</dbReference>
<feature type="transmembrane region" description="Helical" evidence="5">
    <location>
        <begin position="153"/>
        <end position="171"/>
    </location>
</feature>
<feature type="transmembrane region" description="Helical" evidence="5">
    <location>
        <begin position="240"/>
        <end position="259"/>
    </location>
</feature>
<keyword evidence="2 5" id="KW-0812">Transmembrane</keyword>
<feature type="transmembrane region" description="Helical" evidence="5">
    <location>
        <begin position="211"/>
        <end position="234"/>
    </location>
</feature>
<evidence type="ECO:0000256" key="3">
    <source>
        <dbReference type="ARBA" id="ARBA00022989"/>
    </source>
</evidence>
<feature type="transmembrane region" description="Helical" evidence="5">
    <location>
        <begin position="505"/>
        <end position="522"/>
    </location>
</feature>
<evidence type="ECO:0000256" key="1">
    <source>
        <dbReference type="ARBA" id="ARBA00004141"/>
    </source>
</evidence>